<evidence type="ECO:0008006" key="4">
    <source>
        <dbReference type="Google" id="ProtNLM"/>
    </source>
</evidence>
<dbReference type="SUPFAM" id="SSF57850">
    <property type="entry name" value="RING/U-box"/>
    <property type="match status" value="1"/>
</dbReference>
<dbReference type="EMBL" id="RRYP01002706">
    <property type="protein sequence ID" value="TNV84501.1"/>
    <property type="molecule type" value="Genomic_DNA"/>
</dbReference>
<protein>
    <recommendedName>
        <fullName evidence="4">RING-type domain-containing protein</fullName>
    </recommendedName>
</protein>
<gene>
    <name evidence="2" type="ORF">FGO68_gene14539</name>
</gene>
<sequence length="621" mass="73152">MQDEKPIETAMLSLTERKNKLRSKDLKKLSSSQITQATLETDFKLCKMIEVAQNDKELIEIQRKAIYMQRLEFHSLSLNHEALQRNFEALSNQVLVERQEKAELQLKINQLANERLSINDRIKELQDKLGAVGLGDREYDMRKENEIKELRENLELRRQQIEQLKSDLQKRIKKINEIESKNEIIIQGKDKEISTLTADLRANNDLMKETMAQYRAKQQTLQLAQGKIIDLESKLKQKTEADMTMKEVIERVRIELNQQYVPLISQLKEEAHARNSFYQREMEKMENAFGERTQALEDRVRAQDLQLQDWIAKYNDKCKECASYISISEHRLQQYNELLSKKKELEDSKGEHIQNLESELHKKDEETLQLKSELFQLEQGIGEDKREEIRELGHFKERVILLEQQLMLSVEKCDMLQAQMVSIQNDRDEAVANAKKLVQKLEETDRFKQHIEDRNEEKYLEMRREIADRCNQVMSLQLEIQRLTNEKLIDKQVIDELERRIDYDRDKLYKLQKEDSELFTTFKTQTTEELTNLKRSFEKIGKDLMCKSCWKLGTDCLMLKCGHSLCSTCSLKGVGDVFYCKECMEETEISTISRSQPIKQISLNYIMSKKILESVLSLVST</sequence>
<evidence type="ECO:0000256" key="1">
    <source>
        <dbReference type="SAM" id="Coils"/>
    </source>
</evidence>
<keyword evidence="1" id="KW-0175">Coiled coil</keyword>
<evidence type="ECO:0000313" key="2">
    <source>
        <dbReference type="EMBL" id="TNV84501.1"/>
    </source>
</evidence>
<dbReference type="Gene3D" id="3.30.40.10">
    <property type="entry name" value="Zinc/RING finger domain, C3HC4 (zinc finger)"/>
    <property type="match status" value="1"/>
</dbReference>
<accession>A0A8J8T7P2</accession>
<dbReference type="InterPro" id="IPR013083">
    <property type="entry name" value="Znf_RING/FYVE/PHD"/>
</dbReference>
<evidence type="ECO:0000313" key="3">
    <source>
        <dbReference type="Proteomes" id="UP000785679"/>
    </source>
</evidence>
<comment type="caution">
    <text evidence="2">The sequence shown here is derived from an EMBL/GenBank/DDBJ whole genome shotgun (WGS) entry which is preliminary data.</text>
</comment>
<feature type="coiled-coil region" evidence="1">
    <location>
        <begin position="466"/>
        <end position="514"/>
    </location>
</feature>
<organism evidence="2 3">
    <name type="scientific">Halteria grandinella</name>
    <dbReference type="NCBI Taxonomy" id="5974"/>
    <lineage>
        <taxon>Eukaryota</taxon>
        <taxon>Sar</taxon>
        <taxon>Alveolata</taxon>
        <taxon>Ciliophora</taxon>
        <taxon>Intramacronucleata</taxon>
        <taxon>Spirotrichea</taxon>
        <taxon>Stichotrichia</taxon>
        <taxon>Sporadotrichida</taxon>
        <taxon>Halteriidae</taxon>
        <taxon>Halteria</taxon>
    </lineage>
</organism>
<dbReference type="AlphaFoldDB" id="A0A8J8T7P2"/>
<keyword evidence="3" id="KW-1185">Reference proteome</keyword>
<proteinExistence type="predicted"/>
<name>A0A8J8T7P2_HALGN</name>
<feature type="coiled-coil region" evidence="1">
    <location>
        <begin position="80"/>
        <end position="181"/>
    </location>
</feature>
<dbReference type="Proteomes" id="UP000785679">
    <property type="component" value="Unassembled WGS sequence"/>
</dbReference>
<reference evidence="2" key="1">
    <citation type="submission" date="2019-06" db="EMBL/GenBank/DDBJ databases">
        <authorList>
            <person name="Zheng W."/>
        </authorList>
    </citation>
    <scope>NUCLEOTIDE SEQUENCE</scope>
    <source>
        <strain evidence="2">QDHG01</strain>
    </source>
</reference>
<dbReference type="OrthoDB" id="6105938at2759"/>
<feature type="coiled-coil region" evidence="1">
    <location>
        <begin position="335"/>
        <end position="373"/>
    </location>
</feature>